<protein>
    <submittedName>
        <fullName evidence="1">Uncharacterized protein</fullName>
    </submittedName>
</protein>
<comment type="caution">
    <text evidence="1">The sequence shown here is derived from an EMBL/GenBank/DDBJ whole genome shotgun (WGS) entry which is preliminary data.</text>
</comment>
<evidence type="ECO:0000313" key="1">
    <source>
        <dbReference type="EMBL" id="MEP7731509.1"/>
    </source>
</evidence>
<dbReference type="RefSeq" id="WP_212652228.1">
    <property type="nucleotide sequence ID" value="NZ_JBDYKN010000039.1"/>
</dbReference>
<name>A0ABV0L511_9GAMM</name>
<proteinExistence type="predicted"/>
<dbReference type="Proteomes" id="UP001471651">
    <property type="component" value="Unassembled WGS sequence"/>
</dbReference>
<organism evidence="1 2">
    <name type="scientific">Marinomonas primoryensis</name>
    <dbReference type="NCBI Taxonomy" id="178399"/>
    <lineage>
        <taxon>Bacteria</taxon>
        <taxon>Pseudomonadati</taxon>
        <taxon>Pseudomonadota</taxon>
        <taxon>Gammaproteobacteria</taxon>
        <taxon>Oceanospirillales</taxon>
        <taxon>Oceanospirillaceae</taxon>
        <taxon>Marinomonas</taxon>
    </lineage>
</organism>
<gene>
    <name evidence="1" type="ORF">ABKW32_18875</name>
</gene>
<sequence length="119" mass="13533">MKELTSEELRSELLNLDSSNGWGVDCRLGVCVRRKKLVAEIEGLVEEFGSFPINQTLESEYDTIIARNSDGSYTYGIRYEVSMLNYQKFEESGESLNSYANQLATFFFSNHINKVKVLG</sequence>
<accession>A0ABV0L511</accession>
<dbReference type="EMBL" id="JBDYKN010000039">
    <property type="protein sequence ID" value="MEP7731509.1"/>
    <property type="molecule type" value="Genomic_DNA"/>
</dbReference>
<reference evidence="1 2" key="1">
    <citation type="submission" date="2024-05" db="EMBL/GenBank/DDBJ databases">
        <authorList>
            <person name="Busch G.E."/>
            <person name="Sharma I."/>
        </authorList>
    </citation>
    <scope>NUCLEOTIDE SEQUENCE [LARGE SCALE GENOMIC DNA]</scope>
    <source>
        <strain evidence="1 2">23GB23</strain>
    </source>
</reference>
<evidence type="ECO:0000313" key="2">
    <source>
        <dbReference type="Proteomes" id="UP001471651"/>
    </source>
</evidence>
<keyword evidence="2" id="KW-1185">Reference proteome</keyword>